<evidence type="ECO:0000259" key="12">
    <source>
        <dbReference type="PROSITE" id="PS50113"/>
    </source>
</evidence>
<evidence type="ECO:0000256" key="1">
    <source>
        <dbReference type="ARBA" id="ARBA00000085"/>
    </source>
</evidence>
<feature type="domain" description="PAS" evidence="11">
    <location>
        <begin position="128"/>
        <end position="198"/>
    </location>
</feature>
<dbReference type="InterPro" id="IPR003594">
    <property type="entry name" value="HATPase_dom"/>
</dbReference>
<dbReference type="AlphaFoldDB" id="A0A220MLS5"/>
<dbReference type="GO" id="GO:0000155">
    <property type="term" value="F:phosphorelay sensor kinase activity"/>
    <property type="evidence" value="ECO:0007669"/>
    <property type="project" value="InterPro"/>
</dbReference>
<dbReference type="InterPro" id="IPR005467">
    <property type="entry name" value="His_kinase_dom"/>
</dbReference>
<name>A0A220MLS5_9BACL</name>
<evidence type="ECO:0000256" key="5">
    <source>
        <dbReference type="ARBA" id="ARBA00022741"/>
    </source>
</evidence>
<reference evidence="13 14" key="1">
    <citation type="submission" date="2016-11" db="EMBL/GenBank/DDBJ databases">
        <authorList>
            <person name="Jaros S."/>
            <person name="Januszkiewicz K."/>
            <person name="Wedrychowicz H."/>
        </authorList>
    </citation>
    <scope>NUCLEOTIDE SEQUENCE [LARGE SCALE GENOMIC DNA]</scope>
    <source>
        <strain evidence="13 14">NF2</strain>
    </source>
</reference>
<dbReference type="FunFam" id="1.10.287.130:FF:000040">
    <property type="entry name" value="PAS domain-containing sensor histidine kinase"/>
    <property type="match status" value="1"/>
</dbReference>
<evidence type="ECO:0000256" key="2">
    <source>
        <dbReference type="ARBA" id="ARBA00012438"/>
    </source>
</evidence>
<dbReference type="Gene3D" id="3.30.565.10">
    <property type="entry name" value="Histidine kinase-like ATPase, C-terminal domain"/>
    <property type="match status" value="1"/>
</dbReference>
<keyword evidence="9" id="KW-0902">Two-component regulatory system</keyword>
<keyword evidence="6 13" id="KW-0418">Kinase</keyword>
<dbReference type="Proteomes" id="UP000197781">
    <property type="component" value="Chromosome"/>
</dbReference>
<dbReference type="SUPFAM" id="SSF55874">
    <property type="entry name" value="ATPase domain of HSP90 chaperone/DNA topoisomerase II/histidine kinase"/>
    <property type="match status" value="1"/>
</dbReference>
<organism evidence="13 14">
    <name type="scientific">Brevibacillus formosus</name>
    <dbReference type="NCBI Taxonomy" id="54913"/>
    <lineage>
        <taxon>Bacteria</taxon>
        <taxon>Bacillati</taxon>
        <taxon>Bacillota</taxon>
        <taxon>Bacilli</taxon>
        <taxon>Bacillales</taxon>
        <taxon>Paenibacillaceae</taxon>
        <taxon>Brevibacillus</taxon>
    </lineage>
</organism>
<dbReference type="SMART" id="SM00387">
    <property type="entry name" value="HATPase_c"/>
    <property type="match status" value="1"/>
</dbReference>
<proteinExistence type="predicted"/>
<sequence length="478" mass="53264">MDTQIQLYTSLFHNNPDAVFMFDMQGRFTGVNAAGEALVGFTSQELLRMRIWEILASTEGLDSKKLQQILSAGIRKNKHYQLLHKNGQVVDIIASSFPIFQNGEIISRYSIAKNITEQKKMEEALHQMQENFRLISENIMDLIFIVNVDGIITYASPSVQAVTGLTIDQVINQHFSILIHPEQVTNAKSDFAQMLKQKITLDAEYHYLHPDGRMLLFDVKGTPDVCSNGHILSTVFVARDITERRQSEELLRYSDKLSVLGELAAGIAHEIRNPLTALKGFIQLMEGDQFANQQYLQIMRSEIDRITSITSELLIMAKPQALRFAPNGLLPLLSSVIKLLEPQALLKNVSILTDFPQVTSLILCEEYQIKQVFINIIKNGMEAMPLGGNLTIKVVERPSDVIIRISDQGQGIPAELLPRLGELFYSTKETGTGLGLMVSSKIIRDHGGTINITSDVGKGTTVSISIPKALKPIVSFND</sequence>
<dbReference type="PANTHER" id="PTHR43065">
    <property type="entry name" value="SENSOR HISTIDINE KINASE"/>
    <property type="match status" value="1"/>
</dbReference>
<evidence type="ECO:0000313" key="13">
    <source>
        <dbReference type="EMBL" id="ASJ56078.1"/>
    </source>
</evidence>
<evidence type="ECO:0000313" key="14">
    <source>
        <dbReference type="Proteomes" id="UP000197781"/>
    </source>
</evidence>
<dbReference type="SMART" id="SM00091">
    <property type="entry name" value="PAS"/>
    <property type="match status" value="2"/>
</dbReference>
<evidence type="ECO:0000256" key="9">
    <source>
        <dbReference type="ARBA" id="ARBA00023012"/>
    </source>
</evidence>
<dbReference type="EMBL" id="CP018145">
    <property type="protein sequence ID" value="ASJ56078.1"/>
    <property type="molecule type" value="Genomic_DNA"/>
</dbReference>
<evidence type="ECO:0000256" key="4">
    <source>
        <dbReference type="ARBA" id="ARBA00022679"/>
    </source>
</evidence>
<dbReference type="GO" id="GO:0030435">
    <property type="term" value="P:sporulation resulting in formation of a cellular spore"/>
    <property type="evidence" value="ECO:0007669"/>
    <property type="project" value="UniProtKB-KW"/>
</dbReference>
<dbReference type="SUPFAM" id="SSF47384">
    <property type="entry name" value="Homodimeric domain of signal transducing histidine kinase"/>
    <property type="match status" value="1"/>
</dbReference>
<dbReference type="InterPro" id="IPR036097">
    <property type="entry name" value="HisK_dim/P_sf"/>
</dbReference>
<evidence type="ECO:0000256" key="3">
    <source>
        <dbReference type="ARBA" id="ARBA00022553"/>
    </source>
</evidence>
<evidence type="ECO:0000256" key="6">
    <source>
        <dbReference type="ARBA" id="ARBA00022777"/>
    </source>
</evidence>
<dbReference type="CDD" id="cd00082">
    <property type="entry name" value="HisKA"/>
    <property type="match status" value="1"/>
</dbReference>
<feature type="domain" description="PAC" evidence="12">
    <location>
        <begin position="201"/>
        <end position="253"/>
    </location>
</feature>
<dbReference type="RefSeq" id="WP_088909684.1">
    <property type="nucleotide sequence ID" value="NZ_CP018145.1"/>
</dbReference>
<dbReference type="Pfam" id="PF00512">
    <property type="entry name" value="HisKA"/>
    <property type="match status" value="1"/>
</dbReference>
<dbReference type="CDD" id="cd00130">
    <property type="entry name" value="PAS"/>
    <property type="match status" value="2"/>
</dbReference>
<keyword evidence="8" id="KW-0749">Sporulation</keyword>
<dbReference type="Gene3D" id="1.10.287.130">
    <property type="match status" value="1"/>
</dbReference>
<dbReference type="PANTHER" id="PTHR43065:SF34">
    <property type="entry name" value="SPORULATION KINASE A"/>
    <property type="match status" value="1"/>
</dbReference>
<dbReference type="PROSITE" id="PS50112">
    <property type="entry name" value="PAS"/>
    <property type="match status" value="2"/>
</dbReference>
<keyword evidence="7" id="KW-0067">ATP-binding</keyword>
<dbReference type="SUPFAM" id="SSF55785">
    <property type="entry name" value="PYP-like sensor domain (PAS domain)"/>
    <property type="match status" value="2"/>
</dbReference>
<keyword evidence="4" id="KW-0808">Transferase</keyword>
<dbReference type="EC" id="2.7.13.3" evidence="2"/>
<dbReference type="Gene3D" id="3.30.450.20">
    <property type="entry name" value="PAS domain"/>
    <property type="match status" value="2"/>
</dbReference>
<protein>
    <recommendedName>
        <fullName evidence="2">histidine kinase</fullName>
        <ecNumber evidence="2">2.7.13.3</ecNumber>
    </recommendedName>
</protein>
<evidence type="ECO:0000259" key="11">
    <source>
        <dbReference type="PROSITE" id="PS50112"/>
    </source>
</evidence>
<dbReference type="SMART" id="SM00388">
    <property type="entry name" value="HisKA"/>
    <property type="match status" value="1"/>
</dbReference>
<dbReference type="InterPro" id="IPR035965">
    <property type="entry name" value="PAS-like_dom_sf"/>
</dbReference>
<dbReference type="NCBIfam" id="TIGR00229">
    <property type="entry name" value="sensory_box"/>
    <property type="match status" value="2"/>
</dbReference>
<dbReference type="InterPro" id="IPR003661">
    <property type="entry name" value="HisK_dim/P_dom"/>
</dbReference>
<dbReference type="InterPro" id="IPR001610">
    <property type="entry name" value="PAC"/>
</dbReference>
<dbReference type="SMART" id="SM00086">
    <property type="entry name" value="PAC"/>
    <property type="match status" value="2"/>
</dbReference>
<gene>
    <name evidence="13" type="ORF">BP422_22545</name>
</gene>
<comment type="catalytic activity">
    <reaction evidence="1">
        <text>ATP + protein L-histidine = ADP + protein N-phospho-L-histidine.</text>
        <dbReference type="EC" id="2.7.13.3"/>
    </reaction>
</comment>
<dbReference type="KEGG" id="bfm:BP422_22545"/>
<feature type="domain" description="PAC" evidence="12">
    <location>
        <begin position="76"/>
        <end position="127"/>
    </location>
</feature>
<evidence type="ECO:0000256" key="7">
    <source>
        <dbReference type="ARBA" id="ARBA00022840"/>
    </source>
</evidence>
<keyword evidence="3" id="KW-0597">Phosphoprotein</keyword>
<dbReference type="PROSITE" id="PS50113">
    <property type="entry name" value="PAC"/>
    <property type="match status" value="2"/>
</dbReference>
<dbReference type="GO" id="GO:0005524">
    <property type="term" value="F:ATP binding"/>
    <property type="evidence" value="ECO:0007669"/>
    <property type="project" value="UniProtKB-KW"/>
</dbReference>
<feature type="domain" description="PAS" evidence="11">
    <location>
        <begin position="4"/>
        <end position="77"/>
    </location>
</feature>
<dbReference type="PRINTS" id="PR00344">
    <property type="entry name" value="BCTRLSENSOR"/>
</dbReference>
<evidence type="ECO:0000256" key="8">
    <source>
        <dbReference type="ARBA" id="ARBA00022969"/>
    </source>
</evidence>
<dbReference type="PROSITE" id="PS50109">
    <property type="entry name" value="HIS_KIN"/>
    <property type="match status" value="1"/>
</dbReference>
<feature type="domain" description="Histidine kinase" evidence="10">
    <location>
        <begin position="266"/>
        <end position="470"/>
    </location>
</feature>
<dbReference type="InterPro" id="IPR000014">
    <property type="entry name" value="PAS"/>
</dbReference>
<dbReference type="Pfam" id="PF02518">
    <property type="entry name" value="HATPase_c"/>
    <property type="match status" value="1"/>
</dbReference>
<dbReference type="CDD" id="cd00075">
    <property type="entry name" value="HATPase"/>
    <property type="match status" value="1"/>
</dbReference>
<evidence type="ECO:0000259" key="10">
    <source>
        <dbReference type="PROSITE" id="PS50109"/>
    </source>
</evidence>
<accession>A0A220MLS5</accession>
<keyword evidence="5" id="KW-0547">Nucleotide-binding</keyword>
<dbReference type="InterPro" id="IPR000700">
    <property type="entry name" value="PAS-assoc_C"/>
</dbReference>
<dbReference type="InterPro" id="IPR036890">
    <property type="entry name" value="HATPase_C_sf"/>
</dbReference>
<dbReference type="Pfam" id="PF13426">
    <property type="entry name" value="PAS_9"/>
    <property type="match status" value="2"/>
</dbReference>
<dbReference type="InterPro" id="IPR004358">
    <property type="entry name" value="Sig_transdc_His_kin-like_C"/>
</dbReference>